<dbReference type="Gene3D" id="3.20.20.100">
    <property type="entry name" value="NADP-dependent oxidoreductase domain"/>
    <property type="match status" value="1"/>
</dbReference>
<dbReference type="OrthoDB" id="48988at2759"/>
<feature type="domain" description="NADP-dependent oxidoreductase" evidence="3">
    <location>
        <begin position="10"/>
        <end position="313"/>
    </location>
</feature>
<keyword evidence="1" id="KW-0560">Oxidoreductase</keyword>
<gene>
    <name evidence="4" type="ORF">BKA59DRAFT_394557</name>
</gene>
<evidence type="ECO:0000256" key="1">
    <source>
        <dbReference type="ARBA" id="ARBA00023002"/>
    </source>
</evidence>
<dbReference type="InterPro" id="IPR050523">
    <property type="entry name" value="AKR_Detox_Biosynth"/>
</dbReference>
<dbReference type="InterPro" id="IPR023210">
    <property type="entry name" value="NADP_OxRdtase_dom"/>
</dbReference>
<keyword evidence="5" id="KW-1185">Reference proteome</keyword>
<dbReference type="EMBL" id="JAGPXF010000003">
    <property type="protein sequence ID" value="KAH7251287.1"/>
    <property type="molecule type" value="Genomic_DNA"/>
</dbReference>
<dbReference type="CDD" id="cd19075">
    <property type="entry name" value="AKR_AKR7A1-5"/>
    <property type="match status" value="1"/>
</dbReference>
<dbReference type="Proteomes" id="UP000813427">
    <property type="component" value="Unassembled WGS sequence"/>
</dbReference>
<dbReference type="Pfam" id="PF00248">
    <property type="entry name" value="Aldo_ket_red"/>
    <property type="match status" value="1"/>
</dbReference>
<dbReference type="PANTHER" id="PTHR43364:SF4">
    <property type="entry name" value="NAD(P)-LINKED OXIDOREDUCTASE SUPERFAMILY PROTEIN"/>
    <property type="match status" value="1"/>
</dbReference>
<evidence type="ECO:0000313" key="5">
    <source>
        <dbReference type="Proteomes" id="UP000813427"/>
    </source>
</evidence>
<dbReference type="PANTHER" id="PTHR43364">
    <property type="entry name" value="NADH-SPECIFIC METHYLGLYOXAL REDUCTASE-RELATED"/>
    <property type="match status" value="1"/>
</dbReference>
<dbReference type="SUPFAM" id="SSF51430">
    <property type="entry name" value="NAD(P)-linked oxidoreductase"/>
    <property type="match status" value="1"/>
</dbReference>
<dbReference type="PRINTS" id="PR00069">
    <property type="entry name" value="ALDKETRDTASE"/>
</dbReference>
<feature type="region of interest" description="Disordered" evidence="2">
    <location>
        <begin position="365"/>
        <end position="386"/>
    </location>
</feature>
<evidence type="ECO:0000313" key="4">
    <source>
        <dbReference type="EMBL" id="KAH7251287.1"/>
    </source>
</evidence>
<evidence type="ECO:0000256" key="2">
    <source>
        <dbReference type="SAM" id="MobiDB-lite"/>
    </source>
</evidence>
<name>A0A8K0RWI4_9HYPO</name>
<organism evidence="4 5">
    <name type="scientific">Fusarium tricinctum</name>
    <dbReference type="NCBI Taxonomy" id="61284"/>
    <lineage>
        <taxon>Eukaryota</taxon>
        <taxon>Fungi</taxon>
        <taxon>Dikarya</taxon>
        <taxon>Ascomycota</taxon>
        <taxon>Pezizomycotina</taxon>
        <taxon>Sordariomycetes</taxon>
        <taxon>Hypocreomycetidae</taxon>
        <taxon>Hypocreales</taxon>
        <taxon>Nectriaceae</taxon>
        <taxon>Fusarium</taxon>
        <taxon>Fusarium tricinctum species complex</taxon>
    </lineage>
</organism>
<reference evidence="4" key="1">
    <citation type="journal article" date="2021" name="Nat. Commun.">
        <title>Genetic determinants of endophytism in the Arabidopsis root mycobiome.</title>
        <authorList>
            <person name="Mesny F."/>
            <person name="Miyauchi S."/>
            <person name="Thiergart T."/>
            <person name="Pickel B."/>
            <person name="Atanasova L."/>
            <person name="Karlsson M."/>
            <person name="Huettel B."/>
            <person name="Barry K.W."/>
            <person name="Haridas S."/>
            <person name="Chen C."/>
            <person name="Bauer D."/>
            <person name="Andreopoulos W."/>
            <person name="Pangilinan J."/>
            <person name="LaButti K."/>
            <person name="Riley R."/>
            <person name="Lipzen A."/>
            <person name="Clum A."/>
            <person name="Drula E."/>
            <person name="Henrissat B."/>
            <person name="Kohler A."/>
            <person name="Grigoriev I.V."/>
            <person name="Martin F.M."/>
            <person name="Hacquard S."/>
        </authorList>
    </citation>
    <scope>NUCLEOTIDE SEQUENCE</scope>
    <source>
        <strain evidence="4">MPI-SDFR-AT-0068</strain>
    </source>
</reference>
<accession>A0A8K0RWI4</accession>
<comment type="caution">
    <text evidence="4">The sequence shown here is derived from an EMBL/GenBank/DDBJ whole genome shotgun (WGS) entry which is preliminary data.</text>
</comment>
<evidence type="ECO:0000259" key="3">
    <source>
        <dbReference type="Pfam" id="PF00248"/>
    </source>
</evidence>
<dbReference type="GO" id="GO:0016491">
    <property type="term" value="F:oxidoreductase activity"/>
    <property type="evidence" value="ECO:0007669"/>
    <property type="project" value="UniProtKB-KW"/>
</dbReference>
<dbReference type="InterPro" id="IPR036812">
    <property type="entry name" value="NAD(P)_OxRdtase_dom_sf"/>
</dbReference>
<proteinExistence type="predicted"/>
<dbReference type="AlphaFoldDB" id="A0A8K0RWI4"/>
<protein>
    <submittedName>
        <fullName evidence="4">NADP-dependent oxidoreductase domain-containing protein</fullName>
    </submittedName>
</protein>
<sequence length="543" mass="60738">MANTKKSPLKLVLGAANVGDTSVDAMARFDTPDQVNAFFDVFAKRGYNQIDTGAAYSPQAPYSSEPRIGAASAGDRFKIDTKADWFQGHTKESVSRDIDTSLKNLKIDQINIYYFHVADRKNPPEPAIEAIDQAYRDGKIKAWGISNYRADEVQQTIDICEERGFVKPSVYQGMYNPIARSGEKELFPLLRKYGIAFYGYSPAAAGFFAGSHKTAAPASRFDPTLKMGQMYASLYAKPAIDTAVDKALAVAAKYDLAGHSAALRWTAHHSILDNQYGDAIIVGASSNQQLEKNLDVIEEGPLPEEVAVAFDNVYNEAGDQVQYHIPYRPGQRASAKTTRRAHSHAARVAHARARRQLMAEYVKDEAQSHDYRADSVPQNDGPESRNLEATLTGYSIPDNPAGNFECDQITHFRHLLSPREHFIFNHYTQVVLPYLVSDCPLAWGLKDKVMDVGSYWMFFNASDPIVLRGFLLVSCRHLSLVGLQDEYTQVAMRYKLYYLQTLRGYILSDDISVRRKAVAITTVLALDEVSCQSVLYRKVYTRY</sequence>
<dbReference type="InterPro" id="IPR020471">
    <property type="entry name" value="AKR"/>
</dbReference>